<gene>
    <name evidence="2" type="ORF">S2091_0555</name>
</gene>
<proteinExistence type="predicted"/>
<reference evidence="2 3" key="1">
    <citation type="submission" date="2018-02" db="EMBL/GenBank/DDBJ databases">
        <title>Solimicrobium silvestre gen. nov., sp. nov., isolated from alpine forest soil.</title>
        <authorList>
            <person name="Margesin R."/>
            <person name="Albuquerque L."/>
            <person name="Zhang D.-C."/>
            <person name="Froufe H.J.C."/>
            <person name="Severino R."/>
            <person name="Roxo I."/>
            <person name="Egas C."/>
            <person name="Da Costa M.S."/>
        </authorList>
    </citation>
    <scope>NUCLEOTIDE SEQUENCE [LARGE SCALE GENOMIC DNA]</scope>
    <source>
        <strain evidence="2 3">S20-91</strain>
    </source>
</reference>
<keyword evidence="1" id="KW-0812">Transmembrane</keyword>
<feature type="transmembrane region" description="Helical" evidence="1">
    <location>
        <begin position="52"/>
        <end position="69"/>
    </location>
</feature>
<evidence type="ECO:0000313" key="3">
    <source>
        <dbReference type="Proteomes" id="UP000237839"/>
    </source>
</evidence>
<keyword evidence="1" id="KW-1133">Transmembrane helix</keyword>
<dbReference type="EMBL" id="PUGF01000002">
    <property type="protein sequence ID" value="PRC94552.1"/>
    <property type="molecule type" value="Genomic_DNA"/>
</dbReference>
<organism evidence="2 3">
    <name type="scientific">Solimicrobium silvestre</name>
    <dbReference type="NCBI Taxonomy" id="2099400"/>
    <lineage>
        <taxon>Bacteria</taxon>
        <taxon>Pseudomonadati</taxon>
        <taxon>Pseudomonadota</taxon>
        <taxon>Betaproteobacteria</taxon>
        <taxon>Burkholderiales</taxon>
        <taxon>Oxalobacteraceae</taxon>
        <taxon>Solimicrobium</taxon>
    </lineage>
</organism>
<name>A0A2S9H3J2_9BURK</name>
<evidence type="ECO:0000256" key="1">
    <source>
        <dbReference type="SAM" id="Phobius"/>
    </source>
</evidence>
<sequence>MLLNLFNLFGHYFWVISIVVSLQVFWQSGAVRERCKSDVEFAIDDSKVRWKLFLWMCAPWFAMGIGQRFGGVPTVWHFLKPGDGNPWVALFFLSVFGCWLLAAYWVYLRDGANAIVEHQLIRINGLTGQVKLTPNKVKLVVALMLIGGIAAALTMFSNHMVVPIGID</sequence>
<accession>A0A2S9H3J2</accession>
<dbReference type="Proteomes" id="UP000237839">
    <property type="component" value="Unassembled WGS sequence"/>
</dbReference>
<keyword evidence="1" id="KW-0472">Membrane</keyword>
<comment type="caution">
    <text evidence="2">The sequence shown here is derived from an EMBL/GenBank/DDBJ whole genome shotgun (WGS) entry which is preliminary data.</text>
</comment>
<evidence type="ECO:0000313" key="2">
    <source>
        <dbReference type="EMBL" id="PRC94552.1"/>
    </source>
</evidence>
<keyword evidence="3" id="KW-1185">Reference proteome</keyword>
<feature type="transmembrane region" description="Helical" evidence="1">
    <location>
        <begin position="139"/>
        <end position="157"/>
    </location>
</feature>
<feature type="transmembrane region" description="Helical" evidence="1">
    <location>
        <begin position="89"/>
        <end position="108"/>
    </location>
</feature>
<protein>
    <submittedName>
        <fullName evidence="2">Uncharacterized protein</fullName>
    </submittedName>
</protein>
<feature type="transmembrane region" description="Helical" evidence="1">
    <location>
        <begin position="12"/>
        <end position="31"/>
    </location>
</feature>
<dbReference type="AlphaFoldDB" id="A0A2S9H3J2"/>